<dbReference type="WBParaSite" id="RSKR_0000294300.1">
    <property type="protein sequence ID" value="RSKR_0000294300.1"/>
    <property type="gene ID" value="RSKR_0000294300"/>
</dbReference>
<organism evidence="1 2">
    <name type="scientific">Rhabditophanes sp. KR3021</name>
    <dbReference type="NCBI Taxonomy" id="114890"/>
    <lineage>
        <taxon>Eukaryota</taxon>
        <taxon>Metazoa</taxon>
        <taxon>Ecdysozoa</taxon>
        <taxon>Nematoda</taxon>
        <taxon>Chromadorea</taxon>
        <taxon>Rhabditida</taxon>
        <taxon>Tylenchina</taxon>
        <taxon>Panagrolaimomorpha</taxon>
        <taxon>Strongyloidoidea</taxon>
        <taxon>Alloionematidae</taxon>
        <taxon>Rhabditophanes</taxon>
    </lineage>
</organism>
<dbReference type="Proteomes" id="UP000095286">
    <property type="component" value="Unplaced"/>
</dbReference>
<protein>
    <submittedName>
        <fullName evidence="2">G_PROTEIN_RECEP_F1_2 domain-containing protein</fullName>
    </submittedName>
</protein>
<reference evidence="2" key="1">
    <citation type="submission" date="2016-11" db="UniProtKB">
        <authorList>
            <consortium name="WormBaseParasite"/>
        </authorList>
    </citation>
    <scope>IDENTIFICATION</scope>
    <source>
        <strain evidence="2">KR3021</strain>
    </source>
</reference>
<sequence>MNQPTLLFLFWIIFASSHLFDVTVSSAIYQPDPTPDHSTSKRNNGFVTKHNESHFEVEVGDPTTSQPLLTAQSTSRIRLALSITHMALVILGVANIFVIVVILIKPYMRTITNVYIVSLCFADFVYLSNLLLVVSTQHNNRIWPFNSVLCTLYHGTESTGKYSSVLFVVLLAGDRFVAMCLPECVKYRTYTISITLSCMTWMVSVVVASPLYYFSELMHFKGKENTINTLCLVKWPTKDLGRLYIIGTSLLIFLIPLILIVYFYSHILAKMKEVLVRSKRMKRNSKTRAPYHRVTKLVLWVI</sequence>
<name>A0AC35TPF7_9BILA</name>
<accession>A0AC35TPF7</accession>
<proteinExistence type="predicted"/>
<evidence type="ECO:0000313" key="2">
    <source>
        <dbReference type="WBParaSite" id="RSKR_0000294300.1"/>
    </source>
</evidence>
<evidence type="ECO:0000313" key="1">
    <source>
        <dbReference type="Proteomes" id="UP000095286"/>
    </source>
</evidence>